<comment type="caution">
    <text evidence="2">The sequence shown here is derived from an EMBL/GenBank/DDBJ whole genome shotgun (WGS) entry which is preliminary data.</text>
</comment>
<sequence>MLGLLCGLLLTVPTLAFSQSFSRDANEVADAIARSSVRTIYNNLRADGISWKKIRDVHMPKILTKSLRTIQQNYSSEVILNDFLPTLLRSYYSEIDKINRENRITCVDATFIVSTIVPFIRECEVQLGHWRITVTQVVDMVLNISYPYQVCSTDCKTKVKKEFSSAFSYNFPASKFSKICSE</sequence>
<evidence type="ECO:0000313" key="3">
    <source>
        <dbReference type="Proteomes" id="UP000316238"/>
    </source>
</evidence>
<reference evidence="2" key="1">
    <citation type="submission" date="2017-07" db="EMBL/GenBank/DDBJ databases">
        <title>The cable genome - Insights into the physiology and evolution of filamentous bacteria capable of sulfide oxidation via long distance electron transfer.</title>
        <authorList>
            <person name="Thorup C."/>
            <person name="Bjerg J.T."/>
            <person name="Schreiber L."/>
            <person name="Nielsen L.P."/>
            <person name="Kjeldsen K.U."/>
            <person name="Boesen T."/>
            <person name="Boggild A."/>
            <person name="Meysman F."/>
            <person name="Geelhoed J."/>
            <person name="Schramm A."/>
        </authorList>
    </citation>
    <scope>NUCLEOTIDE SEQUENCE [LARGE SCALE GENOMIC DNA]</scope>
    <source>
        <strain evidence="2">GS</strain>
    </source>
</reference>
<dbReference type="Proteomes" id="UP000316238">
    <property type="component" value="Unassembled WGS sequence"/>
</dbReference>
<name>A0A521G3H0_9BACT</name>
<dbReference type="EMBL" id="NQJD01000005">
    <property type="protein sequence ID" value="TAA75582.1"/>
    <property type="molecule type" value="Genomic_DNA"/>
</dbReference>
<keyword evidence="3" id="KW-1185">Reference proteome</keyword>
<proteinExistence type="predicted"/>
<feature type="signal peptide" evidence="1">
    <location>
        <begin position="1"/>
        <end position="18"/>
    </location>
</feature>
<dbReference type="AlphaFoldDB" id="A0A521G3H0"/>
<feature type="chain" id="PRO_5022138724" evidence="1">
    <location>
        <begin position="19"/>
        <end position="182"/>
    </location>
</feature>
<gene>
    <name evidence="2" type="ORF">CDV28_10539</name>
</gene>
<organism evidence="2 3">
    <name type="scientific">Candidatus Electronema aureum</name>
    <dbReference type="NCBI Taxonomy" id="2005002"/>
    <lineage>
        <taxon>Bacteria</taxon>
        <taxon>Pseudomonadati</taxon>
        <taxon>Thermodesulfobacteriota</taxon>
        <taxon>Desulfobulbia</taxon>
        <taxon>Desulfobulbales</taxon>
        <taxon>Desulfobulbaceae</taxon>
        <taxon>Candidatus Electronema</taxon>
    </lineage>
</organism>
<evidence type="ECO:0000256" key="1">
    <source>
        <dbReference type="SAM" id="SignalP"/>
    </source>
</evidence>
<keyword evidence="1" id="KW-0732">Signal</keyword>
<protein>
    <submittedName>
        <fullName evidence="2">Uncharacterized protein</fullName>
    </submittedName>
</protein>
<accession>A0A521G3H0</accession>
<evidence type="ECO:0000313" key="2">
    <source>
        <dbReference type="EMBL" id="TAA75582.1"/>
    </source>
</evidence>